<evidence type="ECO:0000256" key="11">
    <source>
        <dbReference type="ARBA" id="ARBA00023136"/>
    </source>
</evidence>
<feature type="region of interest" description="Disordered" evidence="13">
    <location>
        <begin position="1"/>
        <end position="46"/>
    </location>
</feature>
<dbReference type="SUPFAM" id="SSF54695">
    <property type="entry name" value="POZ domain"/>
    <property type="match status" value="1"/>
</dbReference>
<evidence type="ECO:0000256" key="8">
    <source>
        <dbReference type="ARBA" id="ARBA00022958"/>
    </source>
</evidence>
<keyword evidence="5 14" id="KW-0812">Transmembrane</keyword>
<evidence type="ECO:0000256" key="4">
    <source>
        <dbReference type="ARBA" id="ARBA00022538"/>
    </source>
</evidence>
<protein>
    <submittedName>
        <fullName evidence="17 18">Potassium voltage-gated channel subfamily F member 1-like</fullName>
    </submittedName>
</protein>
<evidence type="ECO:0000256" key="13">
    <source>
        <dbReference type="SAM" id="MobiDB-lite"/>
    </source>
</evidence>
<evidence type="ECO:0000256" key="2">
    <source>
        <dbReference type="ARBA" id="ARBA00022448"/>
    </source>
</evidence>
<dbReference type="Pfam" id="PF00520">
    <property type="entry name" value="Ion_trans"/>
    <property type="match status" value="1"/>
</dbReference>
<dbReference type="GO" id="GO:0008076">
    <property type="term" value="C:voltage-gated potassium channel complex"/>
    <property type="evidence" value="ECO:0007669"/>
    <property type="project" value="InterPro"/>
</dbReference>
<feature type="region of interest" description="Disordered" evidence="13">
    <location>
        <begin position="507"/>
        <end position="526"/>
    </location>
</feature>
<dbReference type="Gene3D" id="1.10.287.70">
    <property type="match status" value="1"/>
</dbReference>
<keyword evidence="3" id="KW-1003">Cell membrane</keyword>
<keyword evidence="11 14" id="KW-0472">Membrane</keyword>
<keyword evidence="6" id="KW-0631">Potassium channel</keyword>
<evidence type="ECO:0000256" key="3">
    <source>
        <dbReference type="ARBA" id="ARBA00022475"/>
    </source>
</evidence>
<dbReference type="InterPro" id="IPR027359">
    <property type="entry name" value="Volt_channel_dom_sf"/>
</dbReference>
<gene>
    <name evidence="17 18" type="primary">LOC116942621</name>
</gene>
<evidence type="ECO:0000256" key="1">
    <source>
        <dbReference type="ARBA" id="ARBA00004651"/>
    </source>
</evidence>
<evidence type="ECO:0000313" key="17">
    <source>
        <dbReference type="RefSeq" id="XP_032810646.1"/>
    </source>
</evidence>
<feature type="transmembrane region" description="Helical" evidence="14">
    <location>
        <begin position="419"/>
        <end position="440"/>
    </location>
</feature>
<keyword evidence="7" id="KW-0851">Voltage-gated channel</keyword>
<keyword evidence="16" id="KW-1185">Reference proteome</keyword>
<keyword evidence="8" id="KW-0630">Potassium</keyword>
<dbReference type="AlphaFoldDB" id="A0AAJ7T5T6"/>
<dbReference type="CTD" id="3754"/>
<dbReference type="PANTHER" id="PTHR11537:SF171">
    <property type="entry name" value="POTASSIUM VOLTAGE-GATED CHANNEL SUBFAMILY F MEMBER 1"/>
    <property type="match status" value="1"/>
</dbReference>
<dbReference type="InterPro" id="IPR003971">
    <property type="entry name" value="K_chnl_volt-dep_Kv5/Kv9"/>
</dbReference>
<dbReference type="InterPro" id="IPR003968">
    <property type="entry name" value="K_chnl_volt-dep_Kv"/>
</dbReference>
<keyword evidence="2" id="KW-0813">Transport</keyword>
<evidence type="ECO:0000313" key="18">
    <source>
        <dbReference type="RefSeq" id="XP_032810647.1"/>
    </source>
</evidence>
<evidence type="ECO:0000256" key="6">
    <source>
        <dbReference type="ARBA" id="ARBA00022826"/>
    </source>
</evidence>
<evidence type="ECO:0000256" key="14">
    <source>
        <dbReference type="SAM" id="Phobius"/>
    </source>
</evidence>
<evidence type="ECO:0000256" key="7">
    <source>
        <dbReference type="ARBA" id="ARBA00022882"/>
    </source>
</evidence>
<dbReference type="FunFam" id="1.10.287.70:FF:000005">
    <property type="entry name" value="potassium voltage-gated channel subfamily G member 1"/>
    <property type="match status" value="1"/>
</dbReference>
<evidence type="ECO:0000313" key="16">
    <source>
        <dbReference type="Proteomes" id="UP001318040"/>
    </source>
</evidence>
<dbReference type="InterPro" id="IPR011333">
    <property type="entry name" value="SKP1/BTB/POZ_sf"/>
</dbReference>
<evidence type="ECO:0000256" key="10">
    <source>
        <dbReference type="ARBA" id="ARBA00023065"/>
    </source>
</evidence>
<dbReference type="GO" id="GO:0051260">
    <property type="term" value="P:protein homooligomerization"/>
    <property type="evidence" value="ECO:0007669"/>
    <property type="project" value="InterPro"/>
</dbReference>
<organism evidence="16 18">
    <name type="scientific">Petromyzon marinus</name>
    <name type="common">Sea lamprey</name>
    <dbReference type="NCBI Taxonomy" id="7757"/>
    <lineage>
        <taxon>Eukaryota</taxon>
        <taxon>Metazoa</taxon>
        <taxon>Chordata</taxon>
        <taxon>Craniata</taxon>
        <taxon>Vertebrata</taxon>
        <taxon>Cyclostomata</taxon>
        <taxon>Hyperoartia</taxon>
        <taxon>Petromyzontiformes</taxon>
        <taxon>Petromyzontidae</taxon>
        <taxon>Petromyzon</taxon>
    </lineage>
</organism>
<feature type="transmembrane region" description="Helical" evidence="14">
    <location>
        <begin position="361"/>
        <end position="379"/>
    </location>
</feature>
<dbReference type="InterPro" id="IPR000210">
    <property type="entry name" value="BTB/POZ_dom"/>
</dbReference>
<accession>A0AAJ7T5T6</accession>
<dbReference type="Gene3D" id="1.20.120.350">
    <property type="entry name" value="Voltage-gated potassium channels. Chain C"/>
    <property type="match status" value="1"/>
</dbReference>
<dbReference type="SMART" id="SM00225">
    <property type="entry name" value="BTB"/>
    <property type="match status" value="1"/>
</dbReference>
<feature type="compositionally biased region" description="Low complexity" evidence="13">
    <location>
        <begin position="14"/>
        <end position="31"/>
    </location>
</feature>
<dbReference type="PRINTS" id="PR00169">
    <property type="entry name" value="KCHANNEL"/>
</dbReference>
<evidence type="ECO:0000256" key="12">
    <source>
        <dbReference type="ARBA" id="ARBA00023303"/>
    </source>
</evidence>
<dbReference type="InterPro" id="IPR005821">
    <property type="entry name" value="Ion_trans_dom"/>
</dbReference>
<comment type="subcellular location">
    <subcellularLocation>
        <location evidence="1">Cell membrane</location>
        <topology evidence="1">Multi-pass membrane protein</topology>
    </subcellularLocation>
</comment>
<dbReference type="Proteomes" id="UP001318040">
    <property type="component" value="Chromosome 15"/>
</dbReference>
<dbReference type="Gene3D" id="3.30.710.10">
    <property type="entry name" value="Potassium Channel Kv1.1, Chain A"/>
    <property type="match status" value="1"/>
</dbReference>
<dbReference type="PRINTS" id="PR01494">
    <property type="entry name" value="KV9CHANNEL"/>
</dbReference>
<keyword evidence="10" id="KW-0406">Ion transport</keyword>
<keyword evidence="12" id="KW-0407">Ion channel</keyword>
<dbReference type="Pfam" id="PF02214">
    <property type="entry name" value="BTB_2"/>
    <property type="match status" value="1"/>
</dbReference>
<evidence type="ECO:0000256" key="9">
    <source>
        <dbReference type="ARBA" id="ARBA00022989"/>
    </source>
</evidence>
<dbReference type="SUPFAM" id="SSF81324">
    <property type="entry name" value="Voltage-gated potassium channels"/>
    <property type="match status" value="1"/>
</dbReference>
<name>A0AAJ7T5T6_PETMA</name>
<dbReference type="FunFam" id="1.20.120.350:FF:000091">
    <property type="entry name" value="Predicted protein"/>
    <property type="match status" value="1"/>
</dbReference>
<dbReference type="InterPro" id="IPR028325">
    <property type="entry name" value="VG_K_chnl"/>
</dbReference>
<feature type="transmembrane region" description="Helical" evidence="14">
    <location>
        <begin position="258"/>
        <end position="277"/>
    </location>
</feature>
<feature type="transmembrane region" description="Helical" evidence="14">
    <location>
        <begin position="386"/>
        <end position="407"/>
    </location>
</feature>
<dbReference type="GO" id="GO:0001508">
    <property type="term" value="P:action potential"/>
    <property type="evidence" value="ECO:0007669"/>
    <property type="project" value="TreeGrafter"/>
</dbReference>
<dbReference type="PRINTS" id="PR01491">
    <property type="entry name" value="KVCHANNEL"/>
</dbReference>
<feature type="transmembrane region" description="Helical" evidence="14">
    <location>
        <begin position="284"/>
        <end position="302"/>
    </location>
</feature>
<dbReference type="KEGG" id="pmrn:116942621"/>
<dbReference type="RefSeq" id="XP_032810646.1">
    <property type="nucleotide sequence ID" value="XM_032954755.1"/>
</dbReference>
<evidence type="ECO:0000259" key="15">
    <source>
        <dbReference type="SMART" id="SM00225"/>
    </source>
</evidence>
<proteinExistence type="predicted"/>
<dbReference type="GeneID" id="116942621"/>
<dbReference type="GO" id="GO:0005249">
    <property type="term" value="F:voltage-gated potassium channel activity"/>
    <property type="evidence" value="ECO:0007669"/>
    <property type="project" value="InterPro"/>
</dbReference>
<dbReference type="RefSeq" id="XP_032810647.1">
    <property type="nucleotide sequence ID" value="XM_032954756.1"/>
</dbReference>
<keyword evidence="4" id="KW-0633">Potassium transport</keyword>
<dbReference type="PANTHER" id="PTHR11537">
    <property type="entry name" value="VOLTAGE-GATED POTASSIUM CHANNEL"/>
    <property type="match status" value="1"/>
</dbReference>
<feature type="transmembrane region" description="Helical" evidence="14">
    <location>
        <begin position="213"/>
        <end position="238"/>
    </location>
</feature>
<feature type="domain" description="BTB" evidence="15">
    <location>
        <begin position="58"/>
        <end position="169"/>
    </location>
</feature>
<dbReference type="InterPro" id="IPR003131">
    <property type="entry name" value="T1-type_BTB"/>
</dbReference>
<reference evidence="17 18" key="1">
    <citation type="submission" date="2025-04" db="UniProtKB">
        <authorList>
            <consortium name="RefSeq"/>
        </authorList>
    </citation>
    <scope>IDENTIFICATION</scope>
    <source>
        <tissue evidence="17 18">Sperm</tissue>
    </source>
</reference>
<evidence type="ECO:0000256" key="5">
    <source>
        <dbReference type="ARBA" id="ARBA00022692"/>
    </source>
</evidence>
<keyword evidence="9 14" id="KW-1133">Transmembrane helix</keyword>
<sequence>MSVCSRGSGRRRSSSSSSSVKNVNGAVDAGSDAGGDGGGNPSAEPSVCSEAFPRSAYRDVCLNIGGVRFSLDGDLLYRFADTRLAQLSRSTDADERRRLCDDFDPRANGNEFYFDRDPEVFRTIIDLFYDGEIHMNKGVCPLCFKGELEFWKIDAAFLDDCCKSSCVEKEEELDEIARRVQLILEDQGHAGESAATRVRKGLWMLMEKPYSSLLARLLAIVSFALVVISSVVLCLSTIPEMQTVDAAGRHVEHPTLNVIETVCIVWFTLEYLLRLLAAPHKLRFAVSFMNVIDVLAVMPYYIGMALTDLGEDANGLSNMQQAIQALRIMRIARIFKLARHSSGLQMLTYALKGSFRELNMLLFYLAVGIFLFSALGYTVEQYHPETLFTSIPHSFWWAIITMTTVGYGDIYPKTNLGKLNAAISFLCGILAIALPIHPIINNFVRYYNKQRVLDTAVKHQLDRMAMGDLLNFPDNMNAVGECGGGVGGGGGAGGGSVRGKLVSKVHSSTPLLKPSQHQRSVNRNVC</sequence>